<feature type="region of interest" description="Disordered" evidence="1">
    <location>
        <begin position="140"/>
        <end position="161"/>
    </location>
</feature>
<sequence>MAMETGFDLDRQRRLAGWLPATVHNSLQRIRGRDTWHTVITKHRRPRFKIRVSRLETPTKDHGRDHNHGRQEMRHHVAVVDPISAMTSPGRSEGEESDTMNNPAVLQRHVPSPGLDEGREVKQPSSWTWISMLDFHHRRSTCTSSSLPQTRQSRASRRVSV</sequence>
<evidence type="ECO:0000256" key="1">
    <source>
        <dbReference type="SAM" id="MobiDB-lite"/>
    </source>
</evidence>
<gene>
    <name evidence="2" type="ORF">GQ607_000441</name>
</gene>
<evidence type="ECO:0000313" key="2">
    <source>
        <dbReference type="EMBL" id="KAF0332425.1"/>
    </source>
</evidence>
<protein>
    <submittedName>
        <fullName evidence="2">Uncharacterized protein</fullName>
    </submittedName>
</protein>
<reference evidence="2 3" key="1">
    <citation type="submission" date="2019-12" db="EMBL/GenBank/DDBJ databases">
        <title>A genome sequence resource for the geographically widespread anthracnose pathogen Colletotrichum asianum.</title>
        <authorList>
            <person name="Meng Y."/>
        </authorList>
    </citation>
    <scope>NUCLEOTIDE SEQUENCE [LARGE SCALE GENOMIC DNA]</scope>
    <source>
        <strain evidence="2 3">ICMP 18580</strain>
    </source>
</reference>
<organism evidence="2 3">
    <name type="scientific">Colletotrichum asianum</name>
    <dbReference type="NCBI Taxonomy" id="702518"/>
    <lineage>
        <taxon>Eukaryota</taxon>
        <taxon>Fungi</taxon>
        <taxon>Dikarya</taxon>
        <taxon>Ascomycota</taxon>
        <taxon>Pezizomycotina</taxon>
        <taxon>Sordariomycetes</taxon>
        <taxon>Hypocreomycetidae</taxon>
        <taxon>Glomerellales</taxon>
        <taxon>Glomerellaceae</taxon>
        <taxon>Colletotrichum</taxon>
        <taxon>Colletotrichum gloeosporioides species complex</taxon>
    </lineage>
</organism>
<name>A0A8H3ZZB0_9PEZI</name>
<dbReference type="EMBL" id="WOWK01000001">
    <property type="protein sequence ID" value="KAF0332425.1"/>
    <property type="molecule type" value="Genomic_DNA"/>
</dbReference>
<evidence type="ECO:0000313" key="3">
    <source>
        <dbReference type="Proteomes" id="UP000434172"/>
    </source>
</evidence>
<keyword evidence="3" id="KW-1185">Reference proteome</keyword>
<feature type="compositionally biased region" description="Polar residues" evidence="1">
    <location>
        <begin position="141"/>
        <end position="153"/>
    </location>
</feature>
<dbReference type="Proteomes" id="UP000434172">
    <property type="component" value="Unassembled WGS sequence"/>
</dbReference>
<proteinExistence type="predicted"/>
<accession>A0A8H3ZZB0</accession>
<dbReference type="AlphaFoldDB" id="A0A8H3ZZB0"/>
<comment type="caution">
    <text evidence="2">The sequence shown here is derived from an EMBL/GenBank/DDBJ whole genome shotgun (WGS) entry which is preliminary data.</text>
</comment>